<evidence type="ECO:0000313" key="2">
    <source>
        <dbReference type="Proteomes" id="UP000630353"/>
    </source>
</evidence>
<comment type="caution">
    <text evidence="1">The sequence shown here is derived from an EMBL/GenBank/DDBJ whole genome shotgun (WGS) entry which is preliminary data.</text>
</comment>
<protein>
    <recommendedName>
        <fullName evidence="3">DUF1465 family protein</fullName>
    </recommendedName>
</protein>
<dbReference type="EMBL" id="BMZS01000006">
    <property type="protein sequence ID" value="GHD52316.1"/>
    <property type="molecule type" value="Genomic_DNA"/>
</dbReference>
<dbReference type="Pfam" id="PF07323">
    <property type="entry name" value="DUF1465"/>
    <property type="match status" value="1"/>
</dbReference>
<evidence type="ECO:0008006" key="3">
    <source>
        <dbReference type="Google" id="ProtNLM"/>
    </source>
</evidence>
<keyword evidence="2" id="KW-1185">Reference proteome</keyword>
<reference evidence="1" key="1">
    <citation type="journal article" date="2014" name="Int. J. Syst. Evol. Microbiol.">
        <title>Complete genome sequence of Corynebacterium casei LMG S-19264T (=DSM 44701T), isolated from a smear-ripened cheese.</title>
        <authorList>
            <consortium name="US DOE Joint Genome Institute (JGI-PGF)"/>
            <person name="Walter F."/>
            <person name="Albersmeier A."/>
            <person name="Kalinowski J."/>
            <person name="Ruckert C."/>
        </authorList>
    </citation>
    <scope>NUCLEOTIDE SEQUENCE</scope>
    <source>
        <strain evidence="1">KCTC 42651</strain>
    </source>
</reference>
<reference evidence="1" key="2">
    <citation type="submission" date="2020-09" db="EMBL/GenBank/DDBJ databases">
        <authorList>
            <person name="Sun Q."/>
            <person name="Kim S."/>
        </authorList>
    </citation>
    <scope>NUCLEOTIDE SEQUENCE</scope>
    <source>
        <strain evidence="1">KCTC 42651</strain>
    </source>
</reference>
<gene>
    <name evidence="1" type="ORF">GCM10017083_27450</name>
</gene>
<sequence length="149" mass="15911">MGSATRVAPFDGTYREVLDLLQEARDLAASPQALSGGNVHANDHRAAPRFPVSVVRLEASCEALRVTSRLTHCLAWVMVHKAIQAGELSPDAAYDPENRLSGGSVCLAMGGEGNPRLPRRLRHLLGASRALYVRLARLDARMSSVAAGA</sequence>
<accession>A0A918XTZ1</accession>
<dbReference type="InterPro" id="IPR038301">
    <property type="entry name" value="AraC-like_sf"/>
</dbReference>
<dbReference type="AlphaFoldDB" id="A0A918XTZ1"/>
<evidence type="ECO:0000313" key="1">
    <source>
        <dbReference type="EMBL" id="GHD52316.1"/>
    </source>
</evidence>
<proteinExistence type="predicted"/>
<dbReference type="Proteomes" id="UP000630353">
    <property type="component" value="Unassembled WGS sequence"/>
</dbReference>
<name>A0A918XTZ1_9PROT</name>
<dbReference type="Gene3D" id="1.10.8.930">
    <property type="entry name" value="Protein of unknown function DUF1465"/>
    <property type="match status" value="1"/>
</dbReference>
<dbReference type="InterPro" id="IPR010848">
    <property type="entry name" value="DUF1465"/>
</dbReference>
<dbReference type="RefSeq" id="WP_189990508.1">
    <property type="nucleotide sequence ID" value="NZ_BMZS01000006.1"/>
</dbReference>
<organism evidence="1 2">
    <name type="scientific">Thalassobaculum fulvum</name>
    <dbReference type="NCBI Taxonomy" id="1633335"/>
    <lineage>
        <taxon>Bacteria</taxon>
        <taxon>Pseudomonadati</taxon>
        <taxon>Pseudomonadota</taxon>
        <taxon>Alphaproteobacteria</taxon>
        <taxon>Rhodospirillales</taxon>
        <taxon>Thalassobaculaceae</taxon>
        <taxon>Thalassobaculum</taxon>
    </lineage>
</organism>